<gene>
    <name evidence="4" type="ORF">RM423_08590</name>
</gene>
<sequence>MTRPTVVLAGASGDLGGRIAVALVAGGAQVRALVRPDASPTDLARLRELGATPAAADPADVDAVAAASEGAAVVVSALNGLREVVLDRQSALLDAAVRAGVPRFIPSDFSADFTRTEPGHNRNFDLRREFGGRADRASIRVTSVLNGAFMDMLGAEMPIIQPRLRRVLHWGQADQPLDFTTKDDTAAYTAAAALDATTPRLLRIAGDTVSARSIASALSESTGRPYRTLRVGSTASLGALASIARQVAPQPGQPFPAWQGMQYLHDMFTGQAQLRPLDNDRYPDLHWTRLRDHLTGRKVTAPHRSR</sequence>
<name>A0ABU2J921_9ACTN</name>
<dbReference type="InterPro" id="IPR008030">
    <property type="entry name" value="NmrA-like"/>
</dbReference>
<dbReference type="RefSeq" id="WP_311422608.1">
    <property type="nucleotide sequence ID" value="NZ_JAVREH010000008.1"/>
</dbReference>
<dbReference type="Gene3D" id="3.90.25.10">
    <property type="entry name" value="UDP-galactose 4-epimerase, domain 1"/>
    <property type="match status" value="1"/>
</dbReference>
<reference evidence="5" key="1">
    <citation type="submission" date="2023-07" db="EMBL/GenBank/DDBJ databases">
        <title>30 novel species of actinomycetes from the DSMZ collection.</title>
        <authorList>
            <person name="Nouioui I."/>
        </authorList>
    </citation>
    <scope>NUCLEOTIDE SEQUENCE [LARGE SCALE GENOMIC DNA]</scope>
    <source>
        <strain evidence="5">DSM 44399</strain>
    </source>
</reference>
<dbReference type="PANTHER" id="PTHR47706:SF1">
    <property type="entry name" value="CIPA-LIKE, PUTATIVE (AFU_ORTHOLOGUE AFUA_1G12460)-RELATED"/>
    <property type="match status" value="1"/>
</dbReference>
<dbReference type="InterPro" id="IPR036291">
    <property type="entry name" value="NAD(P)-bd_dom_sf"/>
</dbReference>
<protein>
    <submittedName>
        <fullName evidence="4">NmrA family NAD(P)-binding protein</fullName>
    </submittedName>
</protein>
<dbReference type="InterPro" id="IPR051609">
    <property type="entry name" value="NmrA/Isoflavone_reductase-like"/>
</dbReference>
<evidence type="ECO:0000313" key="5">
    <source>
        <dbReference type="Proteomes" id="UP001183176"/>
    </source>
</evidence>
<keyword evidence="2" id="KW-0560">Oxidoreductase</keyword>
<proteinExistence type="predicted"/>
<comment type="caution">
    <text evidence="4">The sequence shown here is derived from an EMBL/GenBank/DDBJ whole genome shotgun (WGS) entry which is preliminary data.</text>
</comment>
<organism evidence="4 5">
    <name type="scientific">Jatrophihabitans lederbergiae</name>
    <dbReference type="NCBI Taxonomy" id="3075547"/>
    <lineage>
        <taxon>Bacteria</taxon>
        <taxon>Bacillati</taxon>
        <taxon>Actinomycetota</taxon>
        <taxon>Actinomycetes</taxon>
        <taxon>Jatrophihabitantales</taxon>
        <taxon>Jatrophihabitantaceae</taxon>
        <taxon>Jatrophihabitans</taxon>
    </lineage>
</organism>
<dbReference type="Pfam" id="PF05368">
    <property type="entry name" value="NmrA"/>
    <property type="match status" value="1"/>
</dbReference>
<evidence type="ECO:0000256" key="2">
    <source>
        <dbReference type="ARBA" id="ARBA00023002"/>
    </source>
</evidence>
<evidence type="ECO:0000259" key="3">
    <source>
        <dbReference type="Pfam" id="PF05368"/>
    </source>
</evidence>
<accession>A0ABU2J921</accession>
<dbReference type="Proteomes" id="UP001183176">
    <property type="component" value="Unassembled WGS sequence"/>
</dbReference>
<keyword evidence="5" id="KW-1185">Reference proteome</keyword>
<dbReference type="EMBL" id="JAVREH010000008">
    <property type="protein sequence ID" value="MDT0261452.1"/>
    <property type="molecule type" value="Genomic_DNA"/>
</dbReference>
<evidence type="ECO:0000313" key="4">
    <source>
        <dbReference type="EMBL" id="MDT0261452.1"/>
    </source>
</evidence>
<feature type="domain" description="NmrA-like" evidence="3">
    <location>
        <begin position="5"/>
        <end position="231"/>
    </location>
</feature>
<dbReference type="PANTHER" id="PTHR47706">
    <property type="entry name" value="NMRA-LIKE FAMILY PROTEIN"/>
    <property type="match status" value="1"/>
</dbReference>
<evidence type="ECO:0000256" key="1">
    <source>
        <dbReference type="ARBA" id="ARBA00022857"/>
    </source>
</evidence>
<dbReference type="SUPFAM" id="SSF51735">
    <property type="entry name" value="NAD(P)-binding Rossmann-fold domains"/>
    <property type="match status" value="1"/>
</dbReference>
<dbReference type="Gene3D" id="3.40.50.720">
    <property type="entry name" value="NAD(P)-binding Rossmann-like Domain"/>
    <property type="match status" value="1"/>
</dbReference>
<keyword evidence="1" id="KW-0521">NADP</keyword>